<comment type="caution">
    <text evidence="3">The sequence shown here is derived from an EMBL/GenBank/DDBJ whole genome shotgun (WGS) entry which is preliminary data.</text>
</comment>
<proteinExistence type="predicted"/>
<evidence type="ECO:0000313" key="3">
    <source>
        <dbReference type="EMBL" id="KAA1426780.1"/>
    </source>
</evidence>
<dbReference type="SUPFAM" id="SSF55008">
    <property type="entry name" value="HMA, heavy metal-associated domain"/>
    <property type="match status" value="1"/>
</dbReference>
<dbReference type="EMBL" id="VUJW01000006">
    <property type="protein sequence ID" value="KAA1426780.1"/>
    <property type="molecule type" value="Genomic_DNA"/>
</dbReference>
<gene>
    <name evidence="3" type="ORF">F0U47_12525</name>
</gene>
<feature type="domain" description="HMA" evidence="2">
    <location>
        <begin position="3"/>
        <end position="67"/>
    </location>
</feature>
<reference evidence="3 4" key="2">
    <citation type="submission" date="2019-09" db="EMBL/GenBank/DDBJ databases">
        <authorList>
            <person name="Jin C."/>
        </authorList>
    </citation>
    <scope>NUCLEOTIDE SEQUENCE [LARGE SCALE GENOMIC DNA]</scope>
    <source>
        <strain evidence="3 4">BN140041</strain>
    </source>
</reference>
<sequence>MSDINEYSVQGMTCSSCASKVSTAVKQVPGVITTDVDLSTGTLRVTGPAVDSSAVRTAITDAGYQVS</sequence>
<dbReference type="PROSITE" id="PS50846">
    <property type="entry name" value="HMA_2"/>
    <property type="match status" value="1"/>
</dbReference>
<keyword evidence="1" id="KW-0479">Metal-binding</keyword>
<dbReference type="InterPro" id="IPR006121">
    <property type="entry name" value="HMA_dom"/>
</dbReference>
<name>A0A5B1M4Z8_9ACTN</name>
<dbReference type="PROSITE" id="PS01047">
    <property type="entry name" value="HMA_1"/>
    <property type="match status" value="1"/>
</dbReference>
<dbReference type="Pfam" id="PF00403">
    <property type="entry name" value="HMA"/>
    <property type="match status" value="1"/>
</dbReference>
<organism evidence="3 4">
    <name type="scientific">Nocardioides antri</name>
    <dbReference type="NCBI Taxonomy" id="2607659"/>
    <lineage>
        <taxon>Bacteria</taxon>
        <taxon>Bacillati</taxon>
        <taxon>Actinomycetota</taxon>
        <taxon>Actinomycetes</taxon>
        <taxon>Propionibacteriales</taxon>
        <taxon>Nocardioidaceae</taxon>
        <taxon>Nocardioides</taxon>
    </lineage>
</organism>
<reference evidence="3 4" key="1">
    <citation type="submission" date="2019-09" db="EMBL/GenBank/DDBJ databases">
        <title>Nocardioides panacisoli sp. nov., isolated from the soil of a ginseng field.</title>
        <authorList>
            <person name="Cho C."/>
        </authorList>
    </citation>
    <scope>NUCLEOTIDE SEQUENCE [LARGE SCALE GENOMIC DNA]</scope>
    <source>
        <strain evidence="3 4">BN140041</strain>
    </source>
</reference>
<protein>
    <submittedName>
        <fullName evidence="3">Heavy-metal-associated domain-containing protein</fullName>
    </submittedName>
</protein>
<dbReference type="Proteomes" id="UP000324351">
    <property type="component" value="Unassembled WGS sequence"/>
</dbReference>
<evidence type="ECO:0000256" key="1">
    <source>
        <dbReference type="ARBA" id="ARBA00022723"/>
    </source>
</evidence>
<evidence type="ECO:0000259" key="2">
    <source>
        <dbReference type="PROSITE" id="PS50846"/>
    </source>
</evidence>
<accession>A0A5B1M4Z8</accession>
<dbReference type="InterPro" id="IPR017969">
    <property type="entry name" value="Heavy-metal-associated_CS"/>
</dbReference>
<dbReference type="GO" id="GO:0046872">
    <property type="term" value="F:metal ion binding"/>
    <property type="evidence" value="ECO:0007669"/>
    <property type="project" value="UniProtKB-KW"/>
</dbReference>
<keyword evidence="4" id="KW-1185">Reference proteome</keyword>
<dbReference type="RefSeq" id="WP_149750810.1">
    <property type="nucleotide sequence ID" value="NZ_VUJW01000006.1"/>
</dbReference>
<evidence type="ECO:0000313" key="4">
    <source>
        <dbReference type="Proteomes" id="UP000324351"/>
    </source>
</evidence>
<dbReference type="Gene3D" id="3.30.70.100">
    <property type="match status" value="1"/>
</dbReference>
<dbReference type="InterPro" id="IPR036163">
    <property type="entry name" value="HMA_dom_sf"/>
</dbReference>
<dbReference type="AlphaFoldDB" id="A0A5B1M4Z8"/>
<dbReference type="CDD" id="cd00371">
    <property type="entry name" value="HMA"/>
    <property type="match status" value="1"/>
</dbReference>